<dbReference type="EMBL" id="BOMB01000003">
    <property type="protein sequence ID" value="GID09678.1"/>
    <property type="molecule type" value="Genomic_DNA"/>
</dbReference>
<organism evidence="7 8">
    <name type="scientific">Actinocatenispora rupis</name>
    <dbReference type="NCBI Taxonomy" id="519421"/>
    <lineage>
        <taxon>Bacteria</taxon>
        <taxon>Bacillati</taxon>
        <taxon>Actinomycetota</taxon>
        <taxon>Actinomycetes</taxon>
        <taxon>Micromonosporales</taxon>
        <taxon>Micromonosporaceae</taxon>
        <taxon>Actinocatenispora</taxon>
    </lineage>
</organism>
<evidence type="ECO:0000256" key="1">
    <source>
        <dbReference type="ARBA" id="ARBA00008779"/>
    </source>
</evidence>
<dbReference type="GO" id="GO:0046872">
    <property type="term" value="F:metal ion binding"/>
    <property type="evidence" value="ECO:0007669"/>
    <property type="project" value="UniProtKB-KW"/>
</dbReference>
<evidence type="ECO:0000256" key="4">
    <source>
        <dbReference type="ARBA" id="ARBA00022837"/>
    </source>
</evidence>
<dbReference type="Gene3D" id="3.40.720.10">
    <property type="entry name" value="Alkaline Phosphatase, subunit A"/>
    <property type="match status" value="1"/>
</dbReference>
<dbReference type="Proteomes" id="UP000612808">
    <property type="component" value="Unassembled WGS sequence"/>
</dbReference>
<dbReference type="GO" id="GO:0004065">
    <property type="term" value="F:arylsulfatase activity"/>
    <property type="evidence" value="ECO:0007669"/>
    <property type="project" value="TreeGrafter"/>
</dbReference>
<dbReference type="PANTHER" id="PTHR42693">
    <property type="entry name" value="ARYLSULFATASE FAMILY MEMBER"/>
    <property type="match status" value="1"/>
</dbReference>
<evidence type="ECO:0000313" key="7">
    <source>
        <dbReference type="EMBL" id="GID09678.1"/>
    </source>
</evidence>
<dbReference type="PROSITE" id="PS00149">
    <property type="entry name" value="SULFATASE_2"/>
    <property type="match status" value="1"/>
</dbReference>
<proteinExistence type="inferred from homology"/>
<dbReference type="AlphaFoldDB" id="A0A8J3J735"/>
<dbReference type="InterPro" id="IPR050738">
    <property type="entry name" value="Sulfatase"/>
</dbReference>
<dbReference type="SUPFAM" id="SSF53649">
    <property type="entry name" value="Alkaline phosphatase-like"/>
    <property type="match status" value="1"/>
</dbReference>
<gene>
    <name evidence="7" type="ORF">Aru02nite_05670</name>
</gene>
<name>A0A8J3J735_9ACTN</name>
<dbReference type="InterPro" id="IPR024607">
    <property type="entry name" value="Sulfatase_CS"/>
</dbReference>
<evidence type="ECO:0000256" key="5">
    <source>
        <dbReference type="SAM" id="MobiDB-lite"/>
    </source>
</evidence>
<feature type="region of interest" description="Disordered" evidence="5">
    <location>
        <begin position="415"/>
        <end position="438"/>
    </location>
</feature>
<accession>A0A8J3J735</accession>
<dbReference type="Pfam" id="PF00884">
    <property type="entry name" value="Sulfatase"/>
    <property type="match status" value="1"/>
</dbReference>
<dbReference type="InterPro" id="IPR017850">
    <property type="entry name" value="Alkaline_phosphatase_core_sf"/>
</dbReference>
<evidence type="ECO:0000256" key="3">
    <source>
        <dbReference type="ARBA" id="ARBA00022801"/>
    </source>
</evidence>
<keyword evidence="2" id="KW-0479">Metal-binding</keyword>
<feature type="domain" description="Sulfatase N-terminal" evidence="6">
    <location>
        <begin position="3"/>
        <end position="312"/>
    </location>
</feature>
<dbReference type="PANTHER" id="PTHR42693:SF53">
    <property type="entry name" value="ENDO-4-O-SULFATASE"/>
    <property type="match status" value="1"/>
</dbReference>
<keyword evidence="8" id="KW-1185">Reference proteome</keyword>
<evidence type="ECO:0000259" key="6">
    <source>
        <dbReference type="Pfam" id="PF00884"/>
    </source>
</evidence>
<dbReference type="InterPro" id="IPR000917">
    <property type="entry name" value="Sulfatase_N"/>
</dbReference>
<keyword evidence="4" id="KW-0106">Calcium</keyword>
<sequence length="438" mass="47620">MTNVVVFLTDQQRYDTMGLHGNPLDLTPNLDRFAAEGTFCPTAFTNQPVCAPARAMIQTGRYPTETGVYRNGIPLPADAVTLAHRFTGAGYDTAYVGKWHLAGTDDRPVPPESRGGYGHWLAADVVEFLSDAYDSRLYDGDGTLHRLPGYRSDTYVDAAIDYLARPHERPFLLFVSLIEPHHQNTRDDYPAPDGYRERYEGRWVPPDLAALGGSTHQHLGGYWGMVKRVDEGFGRLLDALHSTGLRDDTVVCHATDHGCHFKTRNDEYKRSAHDASIRIPLAFGGPGFAGGGRHDGLVSLVDLAPTLLAAAGLDHADLPGHPVQAGPGPAEVYVQISESQVGRAIRTARWTYAVRAPNADGWADPCAGTYVETELYDLAADPYQLTNLAGYESHRALADTLRARLLARMAAAGEPAATIEPAPARPSGQLRVDSGEPR</sequence>
<protein>
    <submittedName>
        <fullName evidence="7">Sulfatase</fullName>
    </submittedName>
</protein>
<dbReference type="Gene3D" id="3.30.1120.10">
    <property type="match status" value="1"/>
</dbReference>
<comment type="similarity">
    <text evidence="1">Belongs to the sulfatase family.</text>
</comment>
<evidence type="ECO:0000256" key="2">
    <source>
        <dbReference type="ARBA" id="ARBA00022723"/>
    </source>
</evidence>
<keyword evidence="3" id="KW-0378">Hydrolase</keyword>
<comment type="caution">
    <text evidence="7">The sequence shown here is derived from an EMBL/GenBank/DDBJ whole genome shotgun (WGS) entry which is preliminary data.</text>
</comment>
<reference evidence="7" key="1">
    <citation type="submission" date="2021-01" db="EMBL/GenBank/DDBJ databases">
        <title>Whole genome shotgun sequence of Actinocatenispora rupis NBRC 107355.</title>
        <authorList>
            <person name="Komaki H."/>
            <person name="Tamura T."/>
        </authorList>
    </citation>
    <scope>NUCLEOTIDE SEQUENCE</scope>
    <source>
        <strain evidence="7">NBRC 107355</strain>
    </source>
</reference>
<evidence type="ECO:0000313" key="8">
    <source>
        <dbReference type="Proteomes" id="UP000612808"/>
    </source>
</evidence>